<comment type="caution">
    <text evidence="10">The sequence shown here is derived from an EMBL/GenBank/DDBJ whole genome shotgun (WGS) entry which is preliminary data.</text>
</comment>
<dbReference type="AlphaFoldDB" id="A0A225ECJ8"/>
<dbReference type="OrthoDB" id="9803125at2"/>
<evidence type="ECO:0000256" key="2">
    <source>
        <dbReference type="ARBA" id="ARBA00012682"/>
    </source>
</evidence>
<dbReference type="GO" id="GO:0005737">
    <property type="term" value="C:cytoplasm"/>
    <property type="evidence" value="ECO:0007669"/>
    <property type="project" value="TreeGrafter"/>
</dbReference>
<dbReference type="PANTHER" id="PTHR43595:SF2">
    <property type="entry name" value="SMALL RIBOSOMAL SUBUNIT PROTEIN MS42"/>
    <property type="match status" value="1"/>
</dbReference>
<feature type="chain" id="PRO_5012375292" description="Superoxide dismutase" evidence="7">
    <location>
        <begin position="27"/>
        <end position="243"/>
    </location>
</feature>
<dbReference type="InterPro" id="IPR019833">
    <property type="entry name" value="Mn/Fe_SOD_BS"/>
</dbReference>
<dbReference type="EMBL" id="NIDE01000001">
    <property type="protein sequence ID" value="OWK47059.1"/>
    <property type="molecule type" value="Genomic_DNA"/>
</dbReference>
<dbReference type="GO" id="GO:0030145">
    <property type="term" value="F:manganese ion binding"/>
    <property type="evidence" value="ECO:0007669"/>
    <property type="project" value="UniProtKB-ARBA"/>
</dbReference>
<gene>
    <name evidence="10" type="ORF">FRUB_00758</name>
</gene>
<dbReference type="GO" id="GO:0004784">
    <property type="term" value="F:superoxide dismutase activity"/>
    <property type="evidence" value="ECO:0007669"/>
    <property type="project" value="UniProtKB-EC"/>
</dbReference>
<dbReference type="Proteomes" id="UP000214646">
    <property type="component" value="Unassembled WGS sequence"/>
</dbReference>
<evidence type="ECO:0000256" key="6">
    <source>
        <dbReference type="RuleBase" id="RU000414"/>
    </source>
</evidence>
<evidence type="ECO:0000256" key="1">
    <source>
        <dbReference type="ARBA" id="ARBA00008714"/>
    </source>
</evidence>
<dbReference type="InterPro" id="IPR036324">
    <property type="entry name" value="Mn/Fe_SOD_N_sf"/>
</dbReference>
<dbReference type="EC" id="1.15.1.1" evidence="2 6"/>
<evidence type="ECO:0000259" key="9">
    <source>
        <dbReference type="Pfam" id="PF02777"/>
    </source>
</evidence>
<dbReference type="PIRSF" id="PIRSF000349">
    <property type="entry name" value="SODismutase"/>
    <property type="match status" value="1"/>
</dbReference>
<evidence type="ECO:0000256" key="4">
    <source>
        <dbReference type="ARBA" id="ARBA00023002"/>
    </source>
</evidence>
<dbReference type="Pfam" id="PF02777">
    <property type="entry name" value="Sod_Fe_C"/>
    <property type="match status" value="1"/>
</dbReference>
<accession>A0A225ECJ8</accession>
<dbReference type="InterPro" id="IPR019831">
    <property type="entry name" value="Mn/Fe_SOD_N"/>
</dbReference>
<keyword evidence="11" id="KW-1185">Reference proteome</keyword>
<dbReference type="Pfam" id="PF00081">
    <property type="entry name" value="Sod_Fe_N"/>
    <property type="match status" value="1"/>
</dbReference>
<dbReference type="FunFam" id="1.10.287.990:FF:000001">
    <property type="entry name" value="Superoxide dismutase"/>
    <property type="match status" value="1"/>
</dbReference>
<evidence type="ECO:0000313" key="10">
    <source>
        <dbReference type="EMBL" id="OWK47059.1"/>
    </source>
</evidence>
<keyword evidence="3 5" id="KW-0479">Metal-binding</keyword>
<comment type="catalytic activity">
    <reaction evidence="6">
        <text>2 superoxide + 2 H(+) = H2O2 + O2</text>
        <dbReference type="Rhea" id="RHEA:20696"/>
        <dbReference type="ChEBI" id="CHEBI:15378"/>
        <dbReference type="ChEBI" id="CHEBI:15379"/>
        <dbReference type="ChEBI" id="CHEBI:16240"/>
        <dbReference type="ChEBI" id="CHEBI:18421"/>
        <dbReference type="EC" id="1.15.1.1"/>
    </reaction>
</comment>
<dbReference type="PRINTS" id="PR01703">
    <property type="entry name" value="MNSODISMTASE"/>
</dbReference>
<dbReference type="RefSeq" id="WP_088252206.1">
    <property type="nucleotide sequence ID" value="NZ_NIDE01000001.1"/>
</dbReference>
<evidence type="ECO:0000313" key="11">
    <source>
        <dbReference type="Proteomes" id="UP000214646"/>
    </source>
</evidence>
<protein>
    <recommendedName>
        <fullName evidence="2 6">Superoxide dismutase</fullName>
        <ecNumber evidence="2 6">1.15.1.1</ecNumber>
    </recommendedName>
</protein>
<dbReference type="PROSITE" id="PS51318">
    <property type="entry name" value="TAT"/>
    <property type="match status" value="1"/>
</dbReference>
<keyword evidence="7" id="KW-0732">Signal</keyword>
<dbReference type="InterPro" id="IPR019832">
    <property type="entry name" value="Mn/Fe_SOD_C"/>
</dbReference>
<dbReference type="Gene3D" id="3.55.40.20">
    <property type="entry name" value="Iron/manganese superoxide dismutase, C-terminal domain"/>
    <property type="match status" value="1"/>
</dbReference>
<feature type="binding site" evidence="5">
    <location>
        <position position="62"/>
    </location>
    <ligand>
        <name>Mn(2+)</name>
        <dbReference type="ChEBI" id="CHEBI:29035"/>
    </ligand>
</feature>
<feature type="domain" description="Manganese/iron superoxide dismutase N-terminal" evidence="8">
    <location>
        <begin position="38"/>
        <end position="126"/>
    </location>
</feature>
<dbReference type="PANTHER" id="PTHR43595">
    <property type="entry name" value="37S RIBOSOMAL PROTEIN S26, MITOCHONDRIAL"/>
    <property type="match status" value="1"/>
</dbReference>
<comment type="function">
    <text evidence="6">Destroys radicals which are normally produced within the cells and which are toxic to biological systems.</text>
</comment>
<evidence type="ECO:0000256" key="3">
    <source>
        <dbReference type="ARBA" id="ARBA00022723"/>
    </source>
</evidence>
<dbReference type="PROSITE" id="PS00088">
    <property type="entry name" value="SOD_MN"/>
    <property type="match status" value="1"/>
</dbReference>
<reference evidence="11" key="1">
    <citation type="submission" date="2017-06" db="EMBL/GenBank/DDBJ databases">
        <title>Genome analysis of Fimbriiglobus ruber SP5, the first member of the order Planctomycetales with confirmed chitinolytic capability.</title>
        <authorList>
            <person name="Ravin N.V."/>
            <person name="Rakitin A.L."/>
            <person name="Ivanova A.A."/>
            <person name="Beletsky A.V."/>
            <person name="Kulichevskaya I.S."/>
            <person name="Mardanov A.V."/>
            <person name="Dedysh S.N."/>
        </authorList>
    </citation>
    <scope>NUCLEOTIDE SEQUENCE [LARGE SCALE GENOMIC DNA]</scope>
    <source>
        <strain evidence="11">SP5</strain>
    </source>
</reference>
<feature type="domain" description="Manganese/iron superoxide dismutase C-terminal" evidence="9">
    <location>
        <begin position="134"/>
        <end position="235"/>
    </location>
</feature>
<feature type="binding site" evidence="5">
    <location>
        <position position="118"/>
    </location>
    <ligand>
        <name>Mn(2+)</name>
        <dbReference type="ChEBI" id="CHEBI:29035"/>
    </ligand>
</feature>
<organism evidence="10 11">
    <name type="scientific">Fimbriiglobus ruber</name>
    <dbReference type="NCBI Taxonomy" id="1908690"/>
    <lineage>
        <taxon>Bacteria</taxon>
        <taxon>Pseudomonadati</taxon>
        <taxon>Planctomycetota</taxon>
        <taxon>Planctomycetia</taxon>
        <taxon>Gemmatales</taxon>
        <taxon>Gemmataceae</taxon>
        <taxon>Fimbriiglobus</taxon>
    </lineage>
</organism>
<sequence>MFTRREVFRVAAGAGAVLVAAPTAFAARAADEKKAAGFTLPKLPYAYDALEPNIDAETMTIHHDKHHQAYVDNLNKALTAAAPEWLSKPIEEVVTHLKDLPEKARTAVRNNGGGHWNHTFFWNVMAKPGTGGEPKGDLLKAIDSSFGTLDGFKKEFAAAAATRFGSGWAWLVPGKEKPLAVVSTPNQDNPLMDGGPAPILGIDVWEHAYYLKYRNLRPKYVEAWLGVVNWDAVAANFNAAKKS</sequence>
<dbReference type="FunFam" id="3.55.40.20:FF:000001">
    <property type="entry name" value="Superoxide dismutase"/>
    <property type="match status" value="1"/>
</dbReference>
<feature type="binding site" evidence="5">
    <location>
        <position position="203"/>
    </location>
    <ligand>
        <name>Mn(2+)</name>
        <dbReference type="ChEBI" id="CHEBI:29035"/>
    </ligand>
</feature>
<name>A0A225ECJ8_9BACT</name>
<evidence type="ECO:0000256" key="5">
    <source>
        <dbReference type="PIRSR" id="PIRSR000349-1"/>
    </source>
</evidence>
<dbReference type="SUPFAM" id="SSF54719">
    <property type="entry name" value="Fe,Mn superoxide dismutase (SOD), C-terminal domain"/>
    <property type="match status" value="1"/>
</dbReference>
<dbReference type="InterPro" id="IPR036314">
    <property type="entry name" value="SOD_C_sf"/>
</dbReference>
<keyword evidence="4 6" id="KW-0560">Oxidoreductase</keyword>
<dbReference type="InterPro" id="IPR006311">
    <property type="entry name" value="TAT_signal"/>
</dbReference>
<comment type="similarity">
    <text evidence="1 6">Belongs to the iron/manganese superoxide dismutase family.</text>
</comment>
<feature type="signal peptide" evidence="7">
    <location>
        <begin position="1"/>
        <end position="26"/>
    </location>
</feature>
<dbReference type="SUPFAM" id="SSF46609">
    <property type="entry name" value="Fe,Mn superoxide dismutase (SOD), N-terminal domain"/>
    <property type="match status" value="1"/>
</dbReference>
<evidence type="ECO:0000259" key="8">
    <source>
        <dbReference type="Pfam" id="PF00081"/>
    </source>
</evidence>
<dbReference type="Gene3D" id="1.10.287.990">
    <property type="entry name" value="Fe,Mn superoxide dismutase (SOD) domain"/>
    <property type="match status" value="1"/>
</dbReference>
<evidence type="ECO:0000256" key="7">
    <source>
        <dbReference type="SAM" id="SignalP"/>
    </source>
</evidence>
<feature type="binding site" evidence="5">
    <location>
        <position position="207"/>
    </location>
    <ligand>
        <name>Mn(2+)</name>
        <dbReference type="ChEBI" id="CHEBI:29035"/>
    </ligand>
</feature>
<dbReference type="InterPro" id="IPR001189">
    <property type="entry name" value="Mn/Fe_SOD"/>
</dbReference>
<proteinExistence type="inferred from homology"/>